<protein>
    <submittedName>
        <fullName evidence="1">(rape) hypothetical protein</fullName>
    </submittedName>
</protein>
<reference evidence="1" key="1">
    <citation type="submission" date="2021-01" db="EMBL/GenBank/DDBJ databases">
        <authorList>
            <consortium name="Genoscope - CEA"/>
            <person name="William W."/>
        </authorList>
    </citation>
    <scope>NUCLEOTIDE SEQUENCE</scope>
</reference>
<evidence type="ECO:0000313" key="1">
    <source>
        <dbReference type="EMBL" id="CAF2266452.1"/>
    </source>
</evidence>
<gene>
    <name evidence="1" type="ORF">DARMORV10_A04P04000.1</name>
</gene>
<sequence length="77" mass="8992">NYVIIRELEKQRNTIRKSLMLKVKRYLGDVIAHKNVFVMVWDKLLKLRTDDPMVKVVSPPSLHSSSLTFSRTPRAIL</sequence>
<dbReference type="EMBL" id="HG994358">
    <property type="protein sequence ID" value="CAF2266452.1"/>
    <property type="molecule type" value="Genomic_DNA"/>
</dbReference>
<organism evidence="1">
    <name type="scientific">Brassica napus</name>
    <name type="common">Rape</name>
    <dbReference type="NCBI Taxonomy" id="3708"/>
    <lineage>
        <taxon>Eukaryota</taxon>
        <taxon>Viridiplantae</taxon>
        <taxon>Streptophyta</taxon>
        <taxon>Embryophyta</taxon>
        <taxon>Tracheophyta</taxon>
        <taxon>Spermatophyta</taxon>
        <taxon>Magnoliopsida</taxon>
        <taxon>eudicotyledons</taxon>
        <taxon>Gunneridae</taxon>
        <taxon>Pentapetalae</taxon>
        <taxon>rosids</taxon>
        <taxon>malvids</taxon>
        <taxon>Brassicales</taxon>
        <taxon>Brassicaceae</taxon>
        <taxon>Brassiceae</taxon>
        <taxon>Brassica</taxon>
    </lineage>
</organism>
<feature type="non-terminal residue" evidence="1">
    <location>
        <position position="77"/>
    </location>
</feature>
<dbReference type="AlphaFoldDB" id="A0A817ANA9"/>
<accession>A0A817ANA9</accession>
<dbReference type="Proteomes" id="UP001295469">
    <property type="component" value="Chromosome A04"/>
</dbReference>
<proteinExistence type="predicted"/>
<feature type="non-terminal residue" evidence="1">
    <location>
        <position position="1"/>
    </location>
</feature>
<name>A0A817ANA9_BRANA</name>